<comment type="caution">
    <text evidence="2">The sequence shown here is derived from an EMBL/GenBank/DDBJ whole genome shotgun (WGS) entry which is preliminary data.</text>
</comment>
<feature type="compositionally biased region" description="Basic residues" evidence="1">
    <location>
        <begin position="107"/>
        <end position="120"/>
    </location>
</feature>
<dbReference type="EMBL" id="BSOA01000050">
    <property type="protein sequence ID" value="GLQ90642.1"/>
    <property type="molecule type" value="Genomic_DNA"/>
</dbReference>
<evidence type="ECO:0000256" key="1">
    <source>
        <dbReference type="SAM" id="MobiDB-lite"/>
    </source>
</evidence>
<protein>
    <submittedName>
        <fullName evidence="2">Uncharacterized protein</fullName>
    </submittedName>
</protein>
<sequence length="120" mass="13725">MLLHVFVEYPDISLIQMTQKKRGNPRLDEVRNNDVTAANLERARLTDEHAETIVKAVIELQNVTGGGMSYGRYAKLLNGQGYRTRRGKFLTGRQISRIMKRYTSGKAKPRNPVRRPNLRG</sequence>
<feature type="region of interest" description="Disordered" evidence="1">
    <location>
        <begin position="100"/>
        <end position="120"/>
    </location>
</feature>
<organism evidence="2 3">
    <name type="scientific">Dyella flagellata</name>
    <dbReference type="NCBI Taxonomy" id="1867833"/>
    <lineage>
        <taxon>Bacteria</taxon>
        <taxon>Pseudomonadati</taxon>
        <taxon>Pseudomonadota</taxon>
        <taxon>Gammaproteobacteria</taxon>
        <taxon>Lysobacterales</taxon>
        <taxon>Rhodanobacteraceae</taxon>
        <taxon>Dyella</taxon>
    </lineage>
</organism>
<keyword evidence="3" id="KW-1185">Reference proteome</keyword>
<accession>A0ABQ5XH12</accession>
<evidence type="ECO:0000313" key="3">
    <source>
        <dbReference type="Proteomes" id="UP001156627"/>
    </source>
</evidence>
<evidence type="ECO:0000313" key="2">
    <source>
        <dbReference type="EMBL" id="GLQ90642.1"/>
    </source>
</evidence>
<name>A0ABQ5XH12_9GAMM</name>
<dbReference type="Proteomes" id="UP001156627">
    <property type="component" value="Unassembled WGS sequence"/>
</dbReference>
<proteinExistence type="predicted"/>
<reference evidence="3" key="1">
    <citation type="journal article" date="2019" name="Int. J. Syst. Evol. Microbiol.">
        <title>The Global Catalogue of Microorganisms (GCM) 10K type strain sequencing project: providing services to taxonomists for standard genome sequencing and annotation.</title>
        <authorList>
            <consortium name="The Broad Institute Genomics Platform"/>
            <consortium name="The Broad Institute Genome Sequencing Center for Infectious Disease"/>
            <person name="Wu L."/>
            <person name="Ma J."/>
        </authorList>
    </citation>
    <scope>NUCLEOTIDE SEQUENCE [LARGE SCALE GENOMIC DNA]</scope>
    <source>
        <strain evidence="3">NBRC 111981</strain>
    </source>
</reference>
<gene>
    <name evidence="2" type="ORF">GCM10007898_42180</name>
</gene>